<evidence type="ECO:0000313" key="1">
    <source>
        <dbReference type="EMBL" id="ARJ03890.1"/>
    </source>
</evidence>
<reference evidence="1 2" key="1">
    <citation type="submission" date="2017-04" db="EMBL/GenBank/DDBJ databases">
        <authorList>
            <person name="Afonso C.L."/>
            <person name="Miller P.J."/>
            <person name="Scott M.A."/>
            <person name="Spackman E."/>
            <person name="Goraichik I."/>
            <person name="Dimitrov K.M."/>
            <person name="Suarez D.L."/>
            <person name="Swayne D.E."/>
        </authorList>
    </citation>
    <scope>NUCLEOTIDE SEQUENCE [LARGE SCALE GENOMIC DNA]</scope>
    <source>
        <strain evidence="2">XA(T)</strain>
    </source>
</reference>
<dbReference type="STRING" id="1619308.B5808_00550"/>
<proteinExistence type="predicted"/>
<sequence length="90" mass="9195">MSSTYDGRRTNPSAWAAFWLGLVGLLLMPIPLFIGLILGGGLSIVAAVFAVIGLLKGLARGGKGIAPVVFAAIFVLLTWGGISIGGGIVW</sequence>
<organism evidence="1 2">
    <name type="scientific">Cnuibacter physcomitrellae</name>
    <dbReference type="NCBI Taxonomy" id="1619308"/>
    <lineage>
        <taxon>Bacteria</taxon>
        <taxon>Bacillati</taxon>
        <taxon>Actinomycetota</taxon>
        <taxon>Actinomycetes</taxon>
        <taxon>Micrococcales</taxon>
        <taxon>Microbacteriaceae</taxon>
        <taxon>Cnuibacter</taxon>
    </lineage>
</organism>
<gene>
    <name evidence="1" type="ORF">B5808_00550</name>
</gene>
<name>A0A1X9LPT0_9MICO</name>
<accession>A0A1X9LPT0</accession>
<dbReference type="RefSeq" id="WP_085017702.1">
    <property type="nucleotide sequence ID" value="NZ_BMHD01000001.1"/>
</dbReference>
<dbReference type="Proteomes" id="UP000192775">
    <property type="component" value="Chromosome"/>
</dbReference>
<dbReference type="KEGG" id="cphy:B5808_00550"/>
<keyword evidence="2" id="KW-1185">Reference proteome</keyword>
<dbReference type="EMBL" id="CP020715">
    <property type="protein sequence ID" value="ARJ03890.1"/>
    <property type="molecule type" value="Genomic_DNA"/>
</dbReference>
<evidence type="ECO:0000313" key="2">
    <source>
        <dbReference type="Proteomes" id="UP000192775"/>
    </source>
</evidence>
<protein>
    <submittedName>
        <fullName evidence="1">Uncharacterized protein</fullName>
    </submittedName>
</protein>
<dbReference type="AlphaFoldDB" id="A0A1X9LPT0"/>